<feature type="transmembrane region" description="Helical" evidence="1">
    <location>
        <begin position="421"/>
        <end position="444"/>
    </location>
</feature>
<name>A0ABV1HAA9_9FIRM</name>
<dbReference type="Gene3D" id="1.20.1250.20">
    <property type="entry name" value="MFS general substrate transporter like domains"/>
    <property type="match status" value="2"/>
</dbReference>
<dbReference type="InterPro" id="IPR001927">
    <property type="entry name" value="Na/Gal_symport"/>
</dbReference>
<proteinExistence type="predicted"/>
<evidence type="ECO:0000256" key="1">
    <source>
        <dbReference type="SAM" id="Phobius"/>
    </source>
</evidence>
<sequence>MSEKNEARPFGARDKWGYLFGDFGNDFTFIFASSYLMVFYTKVWGISAKTVGILFLVSRCVDAFTDIGMGRIVDSIETAKDGRFRCWLRRMCGPVALTSFLMYQSGLAGASMTVKLIYMFVTYILWGSIFYTSINIPYGSMASAISEEPKDRAALSVYRSLGAIFAATFISVVTPLIIYYTDVNGNQVVSGRNFTILAGVFSIAAIICYLLCYAMTTERVQIEKKERGENTGLGAAVKGIFTSRALMSVILAAILLLLATLMSQGINTYLFADYFKDTKALALFSLLNLPSGIIVAVVSGKISTRYGKKESAAIGCFLAGIIYLIIYFLHTKSLAVFITLSFFAMLGMNYFNMLIWALITDVIDDKEVRTHSRDDGTVYGFYSFARKVGQALAGGVSGFALSAIGYDSLAAAQTAEVQGGIYGIATLFPGIVYILVGLVMIFLYPLSKKIVIQNTEELKRRREET</sequence>
<dbReference type="SUPFAM" id="SSF103473">
    <property type="entry name" value="MFS general substrate transporter"/>
    <property type="match status" value="1"/>
</dbReference>
<reference evidence="2 3" key="1">
    <citation type="submission" date="2024-03" db="EMBL/GenBank/DDBJ databases">
        <title>Human intestinal bacterial collection.</title>
        <authorList>
            <person name="Pauvert C."/>
            <person name="Hitch T.C.A."/>
            <person name="Clavel T."/>
        </authorList>
    </citation>
    <scope>NUCLEOTIDE SEQUENCE [LARGE SCALE GENOMIC DNA]</scope>
    <source>
        <strain evidence="2 3">CLA-AA-H185</strain>
    </source>
</reference>
<feature type="transmembrane region" description="Helical" evidence="1">
    <location>
        <begin position="391"/>
        <end position="409"/>
    </location>
</feature>
<accession>A0ABV1HAA9</accession>
<feature type="transmembrane region" description="Helical" evidence="1">
    <location>
        <begin position="193"/>
        <end position="214"/>
    </location>
</feature>
<feature type="transmembrane region" description="Helical" evidence="1">
    <location>
        <begin position="311"/>
        <end position="329"/>
    </location>
</feature>
<feature type="transmembrane region" description="Helical" evidence="1">
    <location>
        <begin position="280"/>
        <end position="299"/>
    </location>
</feature>
<dbReference type="RefSeq" id="WP_353529633.1">
    <property type="nucleotide sequence ID" value="NZ_JBBMEX010000002.1"/>
</dbReference>
<keyword evidence="3" id="KW-1185">Reference proteome</keyword>
<dbReference type="Proteomes" id="UP001454489">
    <property type="component" value="Unassembled WGS sequence"/>
</dbReference>
<dbReference type="EMBL" id="JBBMEX010000002">
    <property type="protein sequence ID" value="MEQ2556647.1"/>
    <property type="molecule type" value="Genomic_DNA"/>
</dbReference>
<evidence type="ECO:0000313" key="2">
    <source>
        <dbReference type="EMBL" id="MEQ2556647.1"/>
    </source>
</evidence>
<dbReference type="CDD" id="cd17332">
    <property type="entry name" value="MFS_MelB_like"/>
    <property type="match status" value="1"/>
</dbReference>
<dbReference type="PANTHER" id="PTHR11328:SF24">
    <property type="entry name" value="MAJOR FACILITATOR SUPERFAMILY (MFS) PROFILE DOMAIN-CONTAINING PROTEIN"/>
    <property type="match status" value="1"/>
</dbReference>
<evidence type="ECO:0000313" key="3">
    <source>
        <dbReference type="Proteomes" id="UP001454489"/>
    </source>
</evidence>
<gene>
    <name evidence="2" type="ORF">WMO43_01955</name>
</gene>
<feature type="transmembrane region" description="Helical" evidence="1">
    <location>
        <begin position="235"/>
        <end position="260"/>
    </location>
</feature>
<feature type="transmembrane region" description="Helical" evidence="1">
    <location>
        <begin position="91"/>
        <end position="110"/>
    </location>
</feature>
<comment type="caution">
    <text evidence="2">The sequence shown here is derived from an EMBL/GenBank/DDBJ whole genome shotgun (WGS) entry which is preliminary data.</text>
</comment>
<keyword evidence="1" id="KW-1133">Transmembrane helix</keyword>
<dbReference type="InterPro" id="IPR036259">
    <property type="entry name" value="MFS_trans_sf"/>
</dbReference>
<dbReference type="PANTHER" id="PTHR11328">
    <property type="entry name" value="MAJOR FACILITATOR SUPERFAMILY DOMAIN-CONTAINING PROTEIN"/>
    <property type="match status" value="1"/>
</dbReference>
<dbReference type="InterPro" id="IPR039672">
    <property type="entry name" value="MFS_2"/>
</dbReference>
<feature type="transmembrane region" description="Helical" evidence="1">
    <location>
        <begin position="335"/>
        <end position="359"/>
    </location>
</feature>
<feature type="transmembrane region" description="Helical" evidence="1">
    <location>
        <begin position="157"/>
        <end position="181"/>
    </location>
</feature>
<keyword evidence="1" id="KW-0472">Membrane</keyword>
<keyword evidence="1" id="KW-0812">Transmembrane</keyword>
<protein>
    <submittedName>
        <fullName evidence="2">Glycoside-pentoside-hexuronide (GPH):cation symporter</fullName>
    </submittedName>
</protein>
<dbReference type="Pfam" id="PF13347">
    <property type="entry name" value="MFS_2"/>
    <property type="match status" value="1"/>
</dbReference>
<dbReference type="NCBIfam" id="TIGR00792">
    <property type="entry name" value="gph"/>
    <property type="match status" value="1"/>
</dbReference>
<feature type="transmembrane region" description="Helical" evidence="1">
    <location>
        <begin position="116"/>
        <end position="136"/>
    </location>
</feature>
<organism evidence="2 3">
    <name type="scientific">Maccoyibacter intestinihominis</name>
    <dbReference type="NCBI Taxonomy" id="3133499"/>
    <lineage>
        <taxon>Bacteria</taxon>
        <taxon>Bacillati</taxon>
        <taxon>Bacillota</taxon>
        <taxon>Clostridia</taxon>
        <taxon>Lachnospirales</taxon>
        <taxon>Lachnospiraceae</taxon>
        <taxon>Maccoyibacter</taxon>
    </lineage>
</organism>